<sequence>MNKKTINIKALNGLITKLFTSKRASIPICKACGAMQDDIEGPLLCCQSKSGSFCHDNISTLKLSYVVYQKILDFVYNDEKSYKELIKLIEDTEVKHIDQIFYYGSTKLEK</sequence>
<dbReference type="Proteomes" id="UP000292424">
    <property type="component" value="Chromosome"/>
</dbReference>
<accession>A0A5P2FXE8</accession>
<dbReference type="RefSeq" id="WP_131328496.1">
    <property type="nucleotide sequence ID" value="NZ_CP044016.1"/>
</dbReference>
<proteinExistence type="predicted"/>
<keyword evidence="2" id="KW-1185">Reference proteome</keyword>
<dbReference type="AlphaFoldDB" id="A0A5P2FXE8"/>
<organism evidence="1 2">
    <name type="scientific">Rhizosphaericola mali</name>
    <dbReference type="NCBI Taxonomy" id="2545455"/>
    <lineage>
        <taxon>Bacteria</taxon>
        <taxon>Pseudomonadati</taxon>
        <taxon>Bacteroidota</taxon>
        <taxon>Chitinophagia</taxon>
        <taxon>Chitinophagales</taxon>
        <taxon>Chitinophagaceae</taxon>
        <taxon>Rhizosphaericola</taxon>
    </lineage>
</organism>
<gene>
    <name evidence="1" type="ORF">E0W69_002630</name>
</gene>
<name>A0A5P2FXE8_9BACT</name>
<dbReference type="KEGG" id="arac:E0W69_002630"/>
<dbReference type="EMBL" id="CP044016">
    <property type="protein sequence ID" value="QES87607.1"/>
    <property type="molecule type" value="Genomic_DNA"/>
</dbReference>
<protein>
    <submittedName>
        <fullName evidence="1">Uncharacterized protein</fullName>
    </submittedName>
</protein>
<reference evidence="1 2" key="1">
    <citation type="submission" date="2019-09" db="EMBL/GenBank/DDBJ databases">
        <title>Complete genome sequence of Arachidicoccus sp. B3-10 isolated from apple orchard soil.</title>
        <authorList>
            <person name="Kim H.S."/>
            <person name="Han K.-I."/>
            <person name="Suh M.K."/>
            <person name="Lee K.C."/>
            <person name="Eom M.K."/>
            <person name="Kim J.-S."/>
            <person name="Kang S.W."/>
            <person name="Sin Y."/>
            <person name="Lee J.-S."/>
        </authorList>
    </citation>
    <scope>NUCLEOTIDE SEQUENCE [LARGE SCALE GENOMIC DNA]</scope>
    <source>
        <strain evidence="1 2">B3-10</strain>
    </source>
</reference>
<evidence type="ECO:0000313" key="2">
    <source>
        <dbReference type="Proteomes" id="UP000292424"/>
    </source>
</evidence>
<evidence type="ECO:0000313" key="1">
    <source>
        <dbReference type="EMBL" id="QES87607.1"/>
    </source>
</evidence>